<reference evidence="2" key="1">
    <citation type="submission" date="2022-08" db="UniProtKB">
        <authorList>
            <consortium name="EnsemblMetazoa"/>
        </authorList>
    </citation>
    <scope>IDENTIFICATION</scope>
    <source>
        <strain evidence="2">Israel</strain>
    </source>
</reference>
<dbReference type="VEuPathDB" id="VectorBase:PPAI000596"/>
<dbReference type="Proteomes" id="UP000092462">
    <property type="component" value="Unassembled WGS sequence"/>
</dbReference>
<keyword evidence="3" id="KW-1185">Reference proteome</keyword>
<accession>A0A1B0CZS4</accession>
<evidence type="ECO:0000256" key="1">
    <source>
        <dbReference type="SAM" id="MobiDB-lite"/>
    </source>
</evidence>
<evidence type="ECO:0000313" key="2">
    <source>
        <dbReference type="EnsemblMetazoa" id="PPAI000596-PA"/>
    </source>
</evidence>
<proteinExistence type="predicted"/>
<dbReference type="AlphaFoldDB" id="A0A1B0CZS4"/>
<protein>
    <submittedName>
        <fullName evidence="2">Uncharacterized protein</fullName>
    </submittedName>
</protein>
<name>A0A1B0CZS4_PHLPP</name>
<sequence length="513" mass="58160">MSAEKIGVRWNLYENSRNRLVEKDNCVGIGKCLDKSSKSPRPPLPDLIPIRKSSLVKNTSKVNPDGNGYHDVKADSSQSWTHNPMEICQRTTQMFDEEKESLYDRSLRDEVQEEEAVEVKKADHQNGSADGKTSVRNGGKCSEKSSSNVTGKDTEAYNGHDMPSVNPVFLWVIQNDTEIVSVRCEDYDKRNRIRLTKTANGTWKATPRTQCNGSQDGTKKHKKKKKKSDEGRRDRRKKHRKEKKQKKRKQEKVYDEEAEIIASFLEDEAAEYMDGKKKDDGAHVLESGEKLETLASIGRFEETSEMNDRAPVCTSETKARCEDVSTMQQNDVVEMQQMQEQEHYINAIHDISHENEQQTHILSESVYETFEVDTVVNCVQNSCKDNQEEPSLFQDTHILLDTVDSIGSTSGNQCNQDSVEIEGAKKVEESEEKYLPFMCKGITGEDDAQQNFKQESFTDNLNVTTELIETIREIAVTNSEDLDLTDQCGENTMTGAELLDSLIEHSCEVNNIS</sequence>
<dbReference type="EMBL" id="AJVK01020980">
    <property type="status" value="NOT_ANNOTATED_CDS"/>
    <property type="molecule type" value="Genomic_DNA"/>
</dbReference>
<organism evidence="2 3">
    <name type="scientific">Phlebotomus papatasi</name>
    <name type="common">Sandfly</name>
    <dbReference type="NCBI Taxonomy" id="29031"/>
    <lineage>
        <taxon>Eukaryota</taxon>
        <taxon>Metazoa</taxon>
        <taxon>Ecdysozoa</taxon>
        <taxon>Arthropoda</taxon>
        <taxon>Hexapoda</taxon>
        <taxon>Insecta</taxon>
        <taxon>Pterygota</taxon>
        <taxon>Neoptera</taxon>
        <taxon>Endopterygota</taxon>
        <taxon>Diptera</taxon>
        <taxon>Nematocera</taxon>
        <taxon>Psychodoidea</taxon>
        <taxon>Psychodidae</taxon>
        <taxon>Phlebotomus</taxon>
        <taxon>Phlebotomus</taxon>
    </lineage>
</organism>
<feature type="compositionally biased region" description="Basic residues" evidence="1">
    <location>
        <begin position="234"/>
        <end position="250"/>
    </location>
</feature>
<feature type="compositionally biased region" description="Polar residues" evidence="1">
    <location>
        <begin position="201"/>
        <end position="216"/>
    </location>
</feature>
<feature type="region of interest" description="Disordered" evidence="1">
    <location>
        <begin position="102"/>
        <end position="161"/>
    </location>
</feature>
<feature type="region of interest" description="Disordered" evidence="1">
    <location>
        <begin position="201"/>
        <end position="253"/>
    </location>
</feature>
<dbReference type="VEuPathDB" id="VectorBase:PPAPM1_000919"/>
<evidence type="ECO:0000313" key="3">
    <source>
        <dbReference type="Proteomes" id="UP000092462"/>
    </source>
</evidence>
<dbReference type="EnsemblMetazoa" id="PPAI000596-RA">
    <property type="protein sequence ID" value="PPAI000596-PA"/>
    <property type="gene ID" value="PPAI000596"/>
</dbReference>